<comment type="caution">
    <text evidence="1">The sequence shown here is derived from an EMBL/GenBank/DDBJ whole genome shotgun (WGS) entry which is preliminary data.</text>
</comment>
<name>A0A0F9ZKG2_9BACT</name>
<evidence type="ECO:0000313" key="1">
    <source>
        <dbReference type="EMBL" id="KKP44599.1"/>
    </source>
</evidence>
<dbReference type="Pfam" id="PF08843">
    <property type="entry name" value="AbiEii"/>
    <property type="match status" value="1"/>
</dbReference>
<dbReference type="Proteomes" id="UP000034778">
    <property type="component" value="Unassembled WGS sequence"/>
</dbReference>
<protein>
    <recommendedName>
        <fullName evidence="3">Nucleotidyl transferase AbiEii/AbiGii toxin family protein</fullName>
    </recommendedName>
</protein>
<dbReference type="EMBL" id="LBOW01000007">
    <property type="protein sequence ID" value="KKP44599.1"/>
    <property type="molecule type" value="Genomic_DNA"/>
</dbReference>
<organism evidence="1 2">
    <name type="scientific">Candidatus Woesebacteria bacterium GW2011_GWB1_33_22</name>
    <dbReference type="NCBI Taxonomy" id="1618566"/>
    <lineage>
        <taxon>Bacteria</taxon>
        <taxon>Candidatus Woeseibacteriota</taxon>
    </lineage>
</organism>
<dbReference type="Gene3D" id="3.10.450.620">
    <property type="entry name" value="JHP933, nucleotidyltransferase-like core domain"/>
    <property type="match status" value="1"/>
</dbReference>
<proteinExistence type="predicted"/>
<accession>A0A0F9ZKG2</accession>
<reference evidence="1 2" key="1">
    <citation type="journal article" date="2015" name="Nature">
        <title>rRNA introns, odd ribosomes, and small enigmatic genomes across a large radiation of phyla.</title>
        <authorList>
            <person name="Brown C.T."/>
            <person name="Hug L.A."/>
            <person name="Thomas B.C."/>
            <person name="Sharon I."/>
            <person name="Castelle C.J."/>
            <person name="Singh A."/>
            <person name="Wilkins M.J."/>
            <person name="Williams K.H."/>
            <person name="Banfield J.F."/>
        </authorList>
    </citation>
    <scope>NUCLEOTIDE SEQUENCE [LARGE SCALE GENOMIC DNA]</scope>
</reference>
<dbReference type="STRING" id="1618566.UR35_C0007G0015"/>
<evidence type="ECO:0008006" key="3">
    <source>
        <dbReference type="Google" id="ProtNLM"/>
    </source>
</evidence>
<sequence length="230" mass="26750">MNYMLNIDKHRNIIFQILKDIAGDIDISPILGFKGGTAALIFYGLNRFSVDLDFDLLDESKEDIAFEKVKEIVSHYGTIKEARKKRFNLVFIISYEESMQSVKVEINRRTYGSKYELKNHLGVSVLVMTKEDMFANKLMAMYERIGKTSRDIYDVWFFSKQNWEINKKLVEARSGKIFSEIVKANIKSLERMSDKNILKGLGELLTQSQKDWVKAKLKIDTIFLLKLLLN</sequence>
<dbReference type="AlphaFoldDB" id="A0A0F9ZKG2"/>
<gene>
    <name evidence="1" type="ORF">UR35_C0007G0015</name>
</gene>
<evidence type="ECO:0000313" key="2">
    <source>
        <dbReference type="Proteomes" id="UP000034778"/>
    </source>
</evidence>
<dbReference type="InterPro" id="IPR014942">
    <property type="entry name" value="AbiEii"/>
</dbReference>